<dbReference type="Proteomes" id="UP000006854">
    <property type="component" value="Chromosome"/>
</dbReference>
<protein>
    <submittedName>
        <fullName evidence="1">Uncharacterized protein</fullName>
    </submittedName>
</protein>
<dbReference type="EMBL" id="FR845719">
    <property type="protein sequence ID" value="CCA53607.1"/>
    <property type="molecule type" value="Genomic_DNA"/>
</dbReference>
<proteinExistence type="predicted"/>
<dbReference type="GeneID" id="51860921"/>
<dbReference type="eggNOG" id="ENOG5030N4N">
    <property type="taxonomic scope" value="Bacteria"/>
</dbReference>
<evidence type="ECO:0000313" key="2">
    <source>
        <dbReference type="Proteomes" id="UP000006854"/>
    </source>
</evidence>
<name>F2R5U6_STRVP</name>
<sequence length="87" mass="9406">MKPSQRARLLSVVCLVALVGFGWYATRSVRPPDCKVAVGAFTTADGQPIGDGGERVTWEELGESAYQDMVAAGTCEPPAARWRHWLG</sequence>
<dbReference type="RefSeq" id="WP_015031526.1">
    <property type="nucleotide sequence ID" value="NC_018750.1"/>
</dbReference>
<organism evidence="1 2">
    <name type="scientific">Streptomyces venezuelae (strain ATCC 10712 / CBS 650.69 / DSM 40230 / JCM 4526 / NBRC 13096 / PD 04745)</name>
    <dbReference type="NCBI Taxonomy" id="953739"/>
    <lineage>
        <taxon>Bacteria</taxon>
        <taxon>Bacillati</taxon>
        <taxon>Actinomycetota</taxon>
        <taxon>Actinomycetes</taxon>
        <taxon>Kitasatosporales</taxon>
        <taxon>Streptomycetaceae</taxon>
        <taxon>Streptomyces</taxon>
    </lineage>
</organism>
<dbReference type="STRING" id="953739.SVEN_0320"/>
<dbReference type="PATRIC" id="fig|953739.5.peg.5887"/>
<keyword evidence="2" id="KW-1185">Reference proteome</keyword>
<gene>
    <name evidence="1" type="ordered locus">SVEN_0320</name>
</gene>
<dbReference type="KEGG" id="sve:SVEN_0320"/>
<evidence type="ECO:0000313" key="1">
    <source>
        <dbReference type="EMBL" id="CCA53607.1"/>
    </source>
</evidence>
<dbReference type="HOGENOM" id="CLU_178591_0_0_11"/>
<reference evidence="1 2" key="1">
    <citation type="journal article" date="2011" name="BMC Genomics">
        <title>Genome-wide analysis of the role of GlnR in Streptomyces venezuelae provides new insights into global nitrogen regulation in actinomycetes.</title>
        <authorList>
            <person name="Pullan S.T."/>
            <person name="Bibb M.J."/>
            <person name="Merrick M."/>
        </authorList>
    </citation>
    <scope>NUCLEOTIDE SEQUENCE [LARGE SCALE GENOMIC DNA]</scope>
    <source>
        <strain evidence="2">ATCC 10712 / CBS 650.69 / DSM 40230 / JCM 4526 / NBRC 13096 / PD 04745</strain>
    </source>
</reference>
<dbReference type="OrthoDB" id="4259275at2"/>
<accession>F2R5U6</accession>
<dbReference type="AlphaFoldDB" id="F2R5U6"/>